<protein>
    <submittedName>
        <fullName evidence="2">Uncharacterized protein</fullName>
    </submittedName>
</protein>
<dbReference type="AlphaFoldDB" id="A0A835P740"/>
<gene>
    <name evidence="2" type="ORF">HPP92_028646</name>
</gene>
<dbReference type="EMBL" id="JADCNL010000538">
    <property type="protein sequence ID" value="KAG0446879.1"/>
    <property type="molecule type" value="Genomic_DNA"/>
</dbReference>
<evidence type="ECO:0000313" key="3">
    <source>
        <dbReference type="Proteomes" id="UP000636800"/>
    </source>
</evidence>
<keyword evidence="3" id="KW-1185">Reference proteome</keyword>
<evidence type="ECO:0000313" key="2">
    <source>
        <dbReference type="EMBL" id="KAG0446879.1"/>
    </source>
</evidence>
<reference evidence="2 3" key="1">
    <citation type="journal article" date="2020" name="Nat. Food">
        <title>A phased Vanilla planifolia genome enables genetic improvement of flavour and production.</title>
        <authorList>
            <person name="Hasing T."/>
            <person name="Tang H."/>
            <person name="Brym M."/>
            <person name="Khazi F."/>
            <person name="Huang T."/>
            <person name="Chambers A.H."/>
        </authorList>
    </citation>
    <scope>NUCLEOTIDE SEQUENCE [LARGE SCALE GENOMIC DNA]</scope>
    <source>
        <tissue evidence="2">Leaf</tissue>
    </source>
</reference>
<dbReference type="OrthoDB" id="1641468at2759"/>
<comment type="caution">
    <text evidence="2">The sequence shown here is derived from an EMBL/GenBank/DDBJ whole genome shotgun (WGS) entry which is preliminary data.</text>
</comment>
<evidence type="ECO:0000256" key="1">
    <source>
        <dbReference type="SAM" id="MobiDB-lite"/>
    </source>
</evidence>
<feature type="region of interest" description="Disordered" evidence="1">
    <location>
        <begin position="56"/>
        <end position="78"/>
    </location>
</feature>
<name>A0A835P740_VANPL</name>
<organism evidence="2 3">
    <name type="scientific">Vanilla planifolia</name>
    <name type="common">Vanilla</name>
    <dbReference type="NCBI Taxonomy" id="51239"/>
    <lineage>
        <taxon>Eukaryota</taxon>
        <taxon>Viridiplantae</taxon>
        <taxon>Streptophyta</taxon>
        <taxon>Embryophyta</taxon>
        <taxon>Tracheophyta</taxon>
        <taxon>Spermatophyta</taxon>
        <taxon>Magnoliopsida</taxon>
        <taxon>Liliopsida</taxon>
        <taxon>Asparagales</taxon>
        <taxon>Orchidaceae</taxon>
        <taxon>Vanilloideae</taxon>
        <taxon>Vanilleae</taxon>
        <taxon>Vanilla</taxon>
    </lineage>
</organism>
<accession>A0A835P740</accession>
<feature type="compositionally biased region" description="Basic and acidic residues" evidence="1">
    <location>
        <begin position="56"/>
        <end position="66"/>
    </location>
</feature>
<dbReference type="Proteomes" id="UP000636800">
    <property type="component" value="Unassembled WGS sequence"/>
</dbReference>
<proteinExistence type="predicted"/>
<feature type="non-terminal residue" evidence="2">
    <location>
        <position position="106"/>
    </location>
</feature>
<sequence length="106" mass="12093">MPAKRHPRISWEHTKVLEQKELGSLKVVNKLRPSGLFKIIEALEKAWRRLRTKGSSEAEVCFKDEPVQPAQQINPNTDWGIKLGQSERSALQHLTTPLSQATNNRI</sequence>